<reference evidence="3" key="2">
    <citation type="submission" date="2025-04" db="UniProtKB">
        <authorList>
            <consortium name="RefSeq"/>
        </authorList>
    </citation>
    <scope>IDENTIFICATION</scope>
    <source>
        <strain evidence="3">DH4</strain>
        <tissue evidence="3">Whole body</tissue>
    </source>
</reference>
<proteinExistence type="predicted"/>
<dbReference type="KEGG" id="ame:100577667"/>
<organism evidence="1">
    <name type="scientific">Apis mellifera</name>
    <name type="common">Honeybee</name>
    <dbReference type="NCBI Taxonomy" id="7460"/>
    <lineage>
        <taxon>Eukaryota</taxon>
        <taxon>Metazoa</taxon>
        <taxon>Ecdysozoa</taxon>
        <taxon>Arthropoda</taxon>
        <taxon>Hexapoda</taxon>
        <taxon>Insecta</taxon>
        <taxon>Pterygota</taxon>
        <taxon>Neoptera</taxon>
        <taxon>Endopterygota</taxon>
        <taxon>Hymenoptera</taxon>
        <taxon>Apocrita</taxon>
        <taxon>Aculeata</taxon>
        <taxon>Apoidea</taxon>
        <taxon>Anthophila</taxon>
        <taxon>Apidae</taxon>
        <taxon>Apis</taxon>
    </lineage>
</organism>
<name>A0A7M7IHX9_APIME</name>
<dbReference type="EnsemblMetazoa" id="XM_016913974">
    <property type="protein sequence ID" value="XP_016769463"/>
    <property type="gene ID" value="LOC100577667"/>
</dbReference>
<dbReference type="PRINTS" id="PR00021">
    <property type="entry name" value="PRORICH"/>
</dbReference>
<accession>A0A7M7IHX9</accession>
<dbReference type="AlphaFoldDB" id="A0A7M7IHX9"/>
<evidence type="ECO:0000313" key="1">
    <source>
        <dbReference type="EnsemblMetazoa" id="XP_016769463"/>
    </source>
</evidence>
<dbReference type="Proteomes" id="UP000005203">
    <property type="component" value="Linkage group LG9"/>
</dbReference>
<accession>A0A8B7KMY6</accession>
<reference evidence="1" key="1">
    <citation type="submission" date="2021-01" db="UniProtKB">
        <authorList>
            <consortium name="EnsemblMetazoa"/>
        </authorList>
    </citation>
    <scope>IDENTIFICATION</scope>
    <source>
        <strain evidence="1">DH4</strain>
    </source>
</reference>
<dbReference type="GeneID" id="100577667"/>
<dbReference type="RefSeq" id="XP_016769463.1">
    <property type="nucleotide sequence ID" value="XM_016913974.2"/>
</dbReference>
<evidence type="ECO:0000313" key="2">
    <source>
        <dbReference type="Proteomes" id="UP000005203"/>
    </source>
</evidence>
<sequence>MSCYRSCCSPCCSPPSCPPPSCPPSCPPPPCPPPPCPPPTIVCRPACPPRCPPQPTKTTCRIPVNTKGQGVQLVSFERNRGPDSCNLTRIIDRSVILIEFLLQEKKKGKYIRDLSKKNLSLDKTMKIIRMEETLDQRETLIIINVHLTMSNMLRRKKHDDSNFVH</sequence>
<evidence type="ECO:0000313" key="3">
    <source>
        <dbReference type="RefSeq" id="XP_016769463.1"/>
    </source>
</evidence>
<gene>
    <name evidence="3" type="primary">LOC100577667</name>
</gene>
<protein>
    <submittedName>
        <fullName evidence="3">WAS/WASL-interacting protein family member 3</fullName>
    </submittedName>
</protein>
<keyword evidence="2" id="KW-1185">Reference proteome</keyword>